<reference evidence="3" key="1">
    <citation type="submission" date="2015-06" db="EMBL/GenBank/DDBJ databases">
        <title>Expansion of signal transduction pathways in fungi by whole-genome duplication.</title>
        <authorList>
            <consortium name="DOE Joint Genome Institute"/>
            <person name="Corrochano L.M."/>
            <person name="Kuo A."/>
            <person name="Marcet-Houben M."/>
            <person name="Polaino S."/>
            <person name="Salamov A."/>
            <person name="Villalobos J.M."/>
            <person name="Alvarez M.I."/>
            <person name="Avalos J."/>
            <person name="Benito E.P."/>
            <person name="Benoit I."/>
            <person name="Burger G."/>
            <person name="Camino L.P."/>
            <person name="Canovas D."/>
            <person name="Cerda-Olmedo E."/>
            <person name="Cheng J.-F."/>
            <person name="Dominguez A."/>
            <person name="Elias M."/>
            <person name="Eslava A.P."/>
            <person name="Glaser F."/>
            <person name="Grimwood J."/>
            <person name="Gutierrez G."/>
            <person name="Heitman J."/>
            <person name="Henrissat B."/>
            <person name="Iturriaga E.A."/>
            <person name="Lang B.F."/>
            <person name="Lavin J.L."/>
            <person name="Lee S."/>
            <person name="Li W."/>
            <person name="Lindquist E."/>
            <person name="Lopez-Garcia S."/>
            <person name="Luque E.M."/>
            <person name="Marcos A.T."/>
            <person name="Martin J."/>
            <person name="McCluskey K."/>
            <person name="Medina H.R."/>
            <person name="Miralles-Duran A."/>
            <person name="Miyazaki A."/>
            <person name="Munoz-Torres E."/>
            <person name="Oguiza J.A."/>
            <person name="Ohm R."/>
            <person name="Olmedo M."/>
            <person name="Orejas M."/>
            <person name="Ortiz-Castellanos L."/>
            <person name="Pisabarro A.G."/>
            <person name="Rodriguez-Romero J."/>
            <person name="Ruiz-Herrera J."/>
            <person name="Ruiz-Vazquez R."/>
            <person name="Sanz C."/>
            <person name="Schackwitz W."/>
            <person name="Schmutz J."/>
            <person name="Shahriari M."/>
            <person name="Shelest E."/>
            <person name="Silva-Franco F."/>
            <person name="Soanes D."/>
            <person name="Syed K."/>
            <person name="Tagua V.G."/>
            <person name="Talbot N.J."/>
            <person name="Thon M."/>
            <person name="De vries R.P."/>
            <person name="Wiebenga A."/>
            <person name="Yadav J.S."/>
            <person name="Braun E.L."/>
            <person name="Baker S."/>
            <person name="Garre V."/>
            <person name="Horwitz B."/>
            <person name="Torres-Martinez S."/>
            <person name="Idnurm A."/>
            <person name="Herrera-Estrella A."/>
            <person name="Gabaldon T."/>
            <person name="Grigoriev I.V."/>
        </authorList>
    </citation>
    <scope>NUCLEOTIDE SEQUENCE [LARGE SCALE GENOMIC DNA]</scope>
    <source>
        <strain evidence="3">NRRL 1555(-)</strain>
    </source>
</reference>
<keyword evidence="3" id="KW-1185">Reference proteome</keyword>
<feature type="region of interest" description="Disordered" evidence="1">
    <location>
        <begin position="70"/>
        <end position="116"/>
    </location>
</feature>
<dbReference type="VEuPathDB" id="FungiDB:PHYBLDRAFT_175204"/>
<dbReference type="Proteomes" id="UP000077315">
    <property type="component" value="Unassembled WGS sequence"/>
</dbReference>
<organism evidence="2 3">
    <name type="scientific">Phycomyces blakesleeanus (strain ATCC 8743b / DSM 1359 / FGSC 10004 / NBRC 33097 / NRRL 1555)</name>
    <dbReference type="NCBI Taxonomy" id="763407"/>
    <lineage>
        <taxon>Eukaryota</taxon>
        <taxon>Fungi</taxon>
        <taxon>Fungi incertae sedis</taxon>
        <taxon>Mucoromycota</taxon>
        <taxon>Mucoromycotina</taxon>
        <taxon>Mucoromycetes</taxon>
        <taxon>Mucorales</taxon>
        <taxon>Phycomycetaceae</taxon>
        <taxon>Phycomyces</taxon>
    </lineage>
</organism>
<evidence type="ECO:0000256" key="1">
    <source>
        <dbReference type="SAM" id="MobiDB-lite"/>
    </source>
</evidence>
<evidence type="ECO:0000313" key="2">
    <source>
        <dbReference type="EMBL" id="OAD66394.1"/>
    </source>
</evidence>
<evidence type="ECO:0008006" key="4">
    <source>
        <dbReference type="Google" id="ProtNLM"/>
    </source>
</evidence>
<dbReference type="OrthoDB" id="2279781at2759"/>
<name>A0A162N748_PHYB8</name>
<dbReference type="RefSeq" id="XP_018284434.1">
    <property type="nucleotide sequence ID" value="XM_018437446.1"/>
</dbReference>
<dbReference type="EMBL" id="KV441003">
    <property type="protein sequence ID" value="OAD66394.1"/>
    <property type="molecule type" value="Genomic_DNA"/>
</dbReference>
<feature type="compositionally biased region" description="Basic and acidic residues" evidence="1">
    <location>
        <begin position="102"/>
        <end position="111"/>
    </location>
</feature>
<gene>
    <name evidence="2" type="ORF">PHYBLDRAFT_175204</name>
</gene>
<accession>A0A162N748</accession>
<dbReference type="GeneID" id="28998352"/>
<evidence type="ECO:0000313" key="3">
    <source>
        <dbReference type="Proteomes" id="UP000077315"/>
    </source>
</evidence>
<feature type="compositionally biased region" description="Polar residues" evidence="1">
    <location>
        <begin position="80"/>
        <end position="101"/>
    </location>
</feature>
<proteinExistence type="predicted"/>
<dbReference type="AlphaFoldDB" id="A0A162N748"/>
<sequence length="242" mass="27616">MAWSKKGTPAVITVPTTKANTTSILGAISATGLINRLREHLNIHGISTPRRSLGFRRKNNEKYTFVKCGNGHADQHQHTKSQSTAQQHQNNGQNREPSPSRQRQESSHDQEQSSLQQHLNDVHCVISLPKWRLLYFRALGLPTKLAPYRSDTVYPAMIATMLSQYEYVLICDKSNIRVSGSPQRSSTRAEDRYLEIELLDPKDLSFPPVDHDDHFVGQQFDVTNAMYEFQCSILRQEWKLSL</sequence>
<protein>
    <recommendedName>
        <fullName evidence="4">Homeodomain-like DNA binding domain-containing transcription factor</fullName>
    </recommendedName>
</protein>
<dbReference type="InParanoid" id="A0A162N748"/>